<accession>A0A9P7E8Q0</accession>
<comment type="caution">
    <text evidence="7">The sequence shown here is derived from an EMBL/GenBank/DDBJ whole genome shotgun (WGS) entry which is preliminary data.</text>
</comment>
<dbReference type="PANTHER" id="PTHR12696">
    <property type="entry name" value="TIP120"/>
    <property type="match status" value="1"/>
</dbReference>
<keyword evidence="3" id="KW-0833">Ubl conjugation pathway</keyword>
<evidence type="ECO:0000259" key="6">
    <source>
        <dbReference type="Pfam" id="PF08623"/>
    </source>
</evidence>
<keyword evidence="2" id="KW-0677">Repeat</keyword>
<dbReference type="GO" id="GO:0010265">
    <property type="term" value="P:SCF complex assembly"/>
    <property type="evidence" value="ECO:0007669"/>
    <property type="project" value="InterPro"/>
</dbReference>
<feature type="region of interest" description="Disordered" evidence="5">
    <location>
        <begin position="311"/>
        <end position="345"/>
    </location>
</feature>
<feature type="repeat" description="HEAT" evidence="4">
    <location>
        <begin position="50"/>
        <end position="86"/>
    </location>
</feature>
<dbReference type="Proteomes" id="UP000807769">
    <property type="component" value="Unassembled WGS sequence"/>
</dbReference>
<dbReference type="InterPro" id="IPR013932">
    <property type="entry name" value="TATA-bd_TIP120"/>
</dbReference>
<dbReference type="InterPro" id="IPR016024">
    <property type="entry name" value="ARM-type_fold"/>
</dbReference>
<dbReference type="Pfam" id="PF25782">
    <property type="entry name" value="TPR_CAND1"/>
    <property type="match status" value="1"/>
</dbReference>
<dbReference type="GeneID" id="64625182"/>
<feature type="domain" description="TATA-binding protein interacting (TIP20)" evidence="6">
    <location>
        <begin position="1057"/>
        <end position="1222"/>
    </location>
</feature>
<dbReference type="InterPro" id="IPR011989">
    <property type="entry name" value="ARM-like"/>
</dbReference>
<dbReference type="RefSeq" id="XP_041191892.1">
    <property type="nucleotide sequence ID" value="XM_041331165.1"/>
</dbReference>
<evidence type="ECO:0000256" key="2">
    <source>
        <dbReference type="ARBA" id="ARBA00022737"/>
    </source>
</evidence>
<gene>
    <name evidence="7" type="ORF">BJ212DRAFT_1274558</name>
</gene>
<evidence type="ECO:0000256" key="5">
    <source>
        <dbReference type="SAM" id="MobiDB-lite"/>
    </source>
</evidence>
<dbReference type="PROSITE" id="PS50077">
    <property type="entry name" value="HEAT_REPEAT"/>
    <property type="match status" value="1"/>
</dbReference>
<dbReference type="InterPro" id="IPR021133">
    <property type="entry name" value="HEAT_type_2"/>
</dbReference>
<dbReference type="SUPFAM" id="SSF48371">
    <property type="entry name" value="ARM repeat"/>
    <property type="match status" value="1"/>
</dbReference>
<evidence type="ECO:0000313" key="7">
    <source>
        <dbReference type="EMBL" id="KAG1814431.1"/>
    </source>
</evidence>
<feature type="compositionally biased region" description="Acidic residues" evidence="5">
    <location>
        <begin position="316"/>
        <end position="345"/>
    </location>
</feature>
<feature type="region of interest" description="Disordered" evidence="5">
    <location>
        <begin position="412"/>
        <end position="435"/>
    </location>
</feature>
<proteinExistence type="inferred from homology"/>
<evidence type="ECO:0000256" key="4">
    <source>
        <dbReference type="PROSITE-ProRule" id="PRU00103"/>
    </source>
</evidence>
<dbReference type="Pfam" id="PF08623">
    <property type="entry name" value="TIP120"/>
    <property type="match status" value="1"/>
</dbReference>
<dbReference type="OrthoDB" id="6260732at2759"/>
<dbReference type="AlphaFoldDB" id="A0A9P7E8Q0"/>
<keyword evidence="8" id="KW-1185">Reference proteome</keyword>
<dbReference type="EMBL" id="JABBWG010000021">
    <property type="protein sequence ID" value="KAG1814431.1"/>
    <property type="molecule type" value="Genomic_DNA"/>
</dbReference>
<evidence type="ECO:0000256" key="3">
    <source>
        <dbReference type="ARBA" id="ARBA00022786"/>
    </source>
</evidence>
<comment type="similarity">
    <text evidence="1">Belongs to the CAND family.</text>
</comment>
<dbReference type="InterPro" id="IPR039852">
    <property type="entry name" value="CAND1/CAND2"/>
</dbReference>
<evidence type="ECO:0000256" key="1">
    <source>
        <dbReference type="ARBA" id="ARBA00007657"/>
    </source>
</evidence>
<sequence length="1239" mass="136080">MTKTYLMNSLIEKMQSPDQDFRFMGLNDLMSEIKQDPASFIGDESTETKVLKQVLSLVEDKISEVKNQAVKCLGQLIKIIRETQMELVVDSLINFSVGKDDELRDISGLALKTITSELPLEGKITPRACAKLAPKLLQQVSNTETPPETLIETLSTLSILITRFPAHVSDPALTPHPLPAIAPLLSHSRPAVRKRAILTLSQYVPVAPPALVNDLLQNHILPFLSPNASLEKQRTTVHLVAAIIRQAPQQLTSVYNDIIPGVVKAVQRDDDELREGCLQALETLLLRCLTEAAPFLSSIVQIGSQFIKYDPNYAGQDDDEDEEMADADDEDDDDADLDEYSDDEDTSYKIRRASTKLLAAVITTRPELLTSLYKEVSPVLISRFSDREKTVRLEVWATYGVLLNQTSMYGGLPQSQENDSAIRKRKRDSEERMDVEETPYTLLRSQVSSLSKALLQQLKSPKTPPPMLQAGFQLLHALLGVLPGCLSNQITPIAAISQSVLLQSPATSTSALHLTCLSFIALYFATHAPGTFSVSLPTLSPVLLKSAGEKHPRVASEAFRVFSALLNATKPVKSGEWAERLYDQAFQRLSTHDTDAEVRGCAEDCIADLWICAPDIIKPKGGKEWQAICRTTGNTGGAVRVVTKVSRDVEMSDDWVNSCVEWIMGLLKKSERGGKPEIFVALDTLLKRYSSGIPTGLPPTLVPQIRPYISTTDISLLSHALTIITVLLELSPTTTFPAVERELLSDIYQIAHSPLVSGAALDSLLMFFSSLVQADSQIATHVVPSLATAVEKANKSDANLANVAKCIGQVVQSDQGVAAGTIAVYSKYMKKSSKAKFTTPVVVLSLLIVGELGRFIDMSKQQDTFSNTIEHFAAEEEEIRAAAAFAAGNWIHGLTCLGNIAIGNLHQFLPAILRVAESDPHKKLLSLHALKEVVTHCSHGQLEGVAEQLWVPLFQYSEDAEDSTRNVAAACLGKLTTTHPTRYLPQLHSRIHDENPAARATVVSAIRHTLAESSPSYDELLASLIMDFLDLIHDKDLNVRRLALSALNSAARTKPHLIRDHLPTLLPSLYAEMKVNPDLIRTVQMGPWTHKVDDGLDARKTAWETLYTLLDTCLAKLDLSIFLSHLLAAISDPSDEIKVIGHMLLVRLSASPTTSIALAQRLDELSPSLEMTMRGTAVTKDTVKQDIERAAELRRSTMRAVAALSKIDSAGSAPKFDAFVEESRKNEQWGLEFRELLGH</sequence>
<reference evidence="7" key="1">
    <citation type="journal article" date="2020" name="New Phytol.">
        <title>Comparative genomics reveals dynamic genome evolution in host specialist ectomycorrhizal fungi.</title>
        <authorList>
            <person name="Lofgren L.A."/>
            <person name="Nguyen N.H."/>
            <person name="Vilgalys R."/>
            <person name="Ruytinx J."/>
            <person name="Liao H.L."/>
            <person name="Branco S."/>
            <person name="Kuo A."/>
            <person name="LaButti K."/>
            <person name="Lipzen A."/>
            <person name="Andreopoulos W."/>
            <person name="Pangilinan J."/>
            <person name="Riley R."/>
            <person name="Hundley H."/>
            <person name="Na H."/>
            <person name="Barry K."/>
            <person name="Grigoriev I.V."/>
            <person name="Stajich J.E."/>
            <person name="Kennedy P.G."/>
        </authorList>
    </citation>
    <scope>NUCLEOTIDE SEQUENCE</scope>
    <source>
        <strain evidence="7">MN1</strain>
    </source>
</reference>
<evidence type="ECO:0000313" key="8">
    <source>
        <dbReference type="Proteomes" id="UP000807769"/>
    </source>
</evidence>
<organism evidence="7 8">
    <name type="scientific">Suillus subaureus</name>
    <dbReference type="NCBI Taxonomy" id="48587"/>
    <lineage>
        <taxon>Eukaryota</taxon>
        <taxon>Fungi</taxon>
        <taxon>Dikarya</taxon>
        <taxon>Basidiomycota</taxon>
        <taxon>Agaricomycotina</taxon>
        <taxon>Agaricomycetes</taxon>
        <taxon>Agaricomycetidae</taxon>
        <taxon>Boletales</taxon>
        <taxon>Suillineae</taxon>
        <taxon>Suillaceae</taxon>
        <taxon>Suillus</taxon>
    </lineage>
</organism>
<dbReference type="Gene3D" id="1.25.10.10">
    <property type="entry name" value="Leucine-rich Repeat Variant"/>
    <property type="match status" value="1"/>
</dbReference>
<protein>
    <submittedName>
        <fullName evidence="7">TIP120-domain-containing protein</fullName>
    </submittedName>
</protein>
<name>A0A9P7E8Q0_9AGAM</name>